<dbReference type="EMBL" id="KY448244">
    <property type="protein sequence ID" value="AQT28555.1"/>
    <property type="molecule type" value="Genomic_DNA"/>
</dbReference>
<proteinExistence type="predicted"/>
<evidence type="ECO:0000313" key="1">
    <source>
        <dbReference type="EMBL" id="AQT28555.1"/>
    </source>
</evidence>
<name>A0A1S6L2Z4_9CAUD</name>
<protein>
    <submittedName>
        <fullName evidence="1">Uncharacterized protein</fullName>
    </submittedName>
</protein>
<accession>A0A1S6L2Z4</accession>
<gene>
    <name evidence="1" type="ORF">YOLOSWAG_72</name>
</gene>
<organism evidence="1 2">
    <name type="scientific">Erwinia phage vB_EamM_Yoloswag</name>
    <dbReference type="NCBI Taxonomy" id="1958956"/>
    <lineage>
        <taxon>Viruses</taxon>
        <taxon>Duplodnaviria</taxon>
        <taxon>Heunggongvirae</taxon>
        <taxon>Uroviricota</taxon>
        <taxon>Caudoviricetes</taxon>
        <taxon>Yoloswagvirus</taxon>
        <taxon>Yoloswagvirus yoloswag</taxon>
    </lineage>
</organism>
<reference evidence="1 2" key="1">
    <citation type="submission" date="2017-01" db="EMBL/GenBank/DDBJ databases">
        <authorList>
            <person name="Mah S.A."/>
            <person name="Swanson W.J."/>
            <person name="Moy G.W."/>
            <person name="Vacquier V.D."/>
        </authorList>
    </citation>
    <scope>NUCLEOTIDE SEQUENCE [LARGE SCALE GENOMIC DNA]</scope>
</reference>
<evidence type="ECO:0000313" key="2">
    <source>
        <dbReference type="Proteomes" id="UP000221250"/>
    </source>
</evidence>
<dbReference type="Proteomes" id="UP000221250">
    <property type="component" value="Segment"/>
</dbReference>
<sequence>MNNNKGANSCLAFATLQAMFTTSANFTTIGLFKGAVPDLDAAVAALTANNTITAANFMTALGATAENCLAVQRVPQMTPSYDPMMNVWRLGLSALTASMPAVASGTPTYAVIRQGSAVGSADTYAGALANGVNVLNALVLTVGSDTSDAELRILGGVVTSGQSYRFTDLQVNL</sequence>
<keyword evidence="2" id="KW-1185">Reference proteome</keyword>